<dbReference type="Pfam" id="PF00512">
    <property type="entry name" value="HisKA"/>
    <property type="match status" value="1"/>
</dbReference>
<name>A0A2S5KLU8_9PROT</name>
<evidence type="ECO:0000256" key="16">
    <source>
        <dbReference type="SAM" id="Coils"/>
    </source>
</evidence>
<keyword evidence="7" id="KW-0808">Transferase</keyword>
<keyword evidence="12 17" id="KW-1133">Transmembrane helix</keyword>
<dbReference type="SUPFAM" id="SSF103190">
    <property type="entry name" value="Sensory domain-like"/>
    <property type="match status" value="1"/>
</dbReference>
<evidence type="ECO:0000256" key="5">
    <source>
        <dbReference type="ARBA" id="ARBA00022519"/>
    </source>
</evidence>
<dbReference type="Pfam" id="PF02743">
    <property type="entry name" value="dCache_1"/>
    <property type="match status" value="1"/>
</dbReference>
<dbReference type="PANTHER" id="PTHR43065">
    <property type="entry name" value="SENSOR HISTIDINE KINASE"/>
    <property type="match status" value="1"/>
</dbReference>
<organism evidence="21 22">
    <name type="scientific">Proteobacteria bacterium 228</name>
    <dbReference type="NCBI Taxonomy" id="2083153"/>
    <lineage>
        <taxon>Bacteria</taxon>
        <taxon>Pseudomonadati</taxon>
        <taxon>Pseudomonadota</taxon>
    </lineage>
</organism>
<evidence type="ECO:0000256" key="17">
    <source>
        <dbReference type="SAM" id="Phobius"/>
    </source>
</evidence>
<keyword evidence="9" id="KW-0547">Nucleotide-binding</keyword>
<dbReference type="Gene3D" id="3.30.450.20">
    <property type="entry name" value="PAS domain"/>
    <property type="match status" value="3"/>
</dbReference>
<dbReference type="Pfam" id="PF02518">
    <property type="entry name" value="HATPase_c"/>
    <property type="match status" value="1"/>
</dbReference>
<dbReference type="InterPro" id="IPR035965">
    <property type="entry name" value="PAS-like_dom_sf"/>
</dbReference>
<evidence type="ECO:0000259" key="19">
    <source>
        <dbReference type="PROSITE" id="PS50112"/>
    </source>
</evidence>
<dbReference type="InterPro" id="IPR004358">
    <property type="entry name" value="Sig_transdc_His_kin-like_C"/>
</dbReference>
<keyword evidence="16" id="KW-0175">Coiled coil</keyword>
<sequence>MQLTPSHHSLRNPVPWLIGGLLLLLGIALIAITALWSYRSTLESLEAQGENMMDRFSTGLERELSKYEYLPELLSTHPELIRLAQHPDDAGLQLRINQQLHRSNAVAGASVMYLMSTDGQTIASSNWQDDDSFVGKNFNYRPYFTQAIQGQTGRYFALGTTSNIRGYFFAYPLRANDRIIGVLVVKVAVNRLESLWKNDHSTTIVTDKDGVIFISTRANWQLKTLTPLTPAAQQRIVESQRYGPRELTSLSIVEKRQLSASSSLVTILDSAGNGRPQSSMAEDIHTVAYLQQQRPIPNYDFTLRTFTRLSSLYSQVLNHVVLVTTLYVILVMIGVFIRLRRRIRSEREAFHHQSSQTRALNKARIQAIIDNTHAGLVTLDTDGRIESFNPMAEALFGYDWQHIKGHFISELFAEANRSQCWQRIETLKQTPHDAPAAELLLEARGLRADGSEFPIEWVIGDMHLQDERKFLITIHDITERKRYEQALHHARDELEQRVEERTTDLSLTNARLLQEIDEHRQTQNELIQTAKLALLGQMSASINHELNQPLAAIRSFSENARHFVERQEYERAHSNLATIIQLTERMARMIAQFKVFARKSSGQPEPLQWKTVLDGALAMLHSQLEKYHTIINIEPASPYAWVQGDMLQLEQVLINILTNALQAMHESGHTAAAPSGANRIDIYLDTSTPGRVTLCVRDHGPGIPDTHLARVFEPFFTSKPIGQGLGIGLSISHRIVDNLRGELSAENHPEGGALFRISLPAAHPVQRTSPMIG</sequence>
<dbReference type="InterPro" id="IPR036097">
    <property type="entry name" value="HisK_dim/P_sf"/>
</dbReference>
<evidence type="ECO:0000256" key="3">
    <source>
        <dbReference type="ARBA" id="ARBA00012438"/>
    </source>
</evidence>
<evidence type="ECO:0000256" key="1">
    <source>
        <dbReference type="ARBA" id="ARBA00000085"/>
    </source>
</evidence>
<feature type="transmembrane region" description="Helical" evidence="17">
    <location>
        <begin position="316"/>
        <end position="337"/>
    </location>
</feature>
<dbReference type="Pfam" id="PF13426">
    <property type="entry name" value="PAS_9"/>
    <property type="match status" value="1"/>
</dbReference>
<dbReference type="PANTHER" id="PTHR43065:SF46">
    <property type="entry name" value="C4-DICARBOXYLATE TRANSPORT SENSOR PROTEIN DCTB"/>
    <property type="match status" value="1"/>
</dbReference>
<dbReference type="GO" id="GO:0005886">
    <property type="term" value="C:plasma membrane"/>
    <property type="evidence" value="ECO:0007669"/>
    <property type="project" value="UniProtKB-SubCell"/>
</dbReference>
<evidence type="ECO:0000256" key="11">
    <source>
        <dbReference type="ARBA" id="ARBA00022840"/>
    </source>
</evidence>
<keyword evidence="6" id="KW-0597">Phosphoprotein</keyword>
<keyword evidence="5" id="KW-0997">Cell inner membrane</keyword>
<dbReference type="SMART" id="SM00387">
    <property type="entry name" value="HATPase_c"/>
    <property type="match status" value="1"/>
</dbReference>
<feature type="domain" description="PAC" evidence="20">
    <location>
        <begin position="439"/>
        <end position="489"/>
    </location>
</feature>
<evidence type="ECO:0000256" key="9">
    <source>
        <dbReference type="ARBA" id="ARBA00022741"/>
    </source>
</evidence>
<dbReference type="FunFam" id="1.10.287.130:FF:000049">
    <property type="entry name" value="C4-dicarboxylate transport sensor protein DctB"/>
    <property type="match status" value="1"/>
</dbReference>
<feature type="domain" description="PAS" evidence="19">
    <location>
        <begin position="361"/>
        <end position="405"/>
    </location>
</feature>
<evidence type="ECO:0000256" key="13">
    <source>
        <dbReference type="ARBA" id="ARBA00023012"/>
    </source>
</evidence>
<evidence type="ECO:0000313" key="22">
    <source>
        <dbReference type="Proteomes" id="UP000238196"/>
    </source>
</evidence>
<dbReference type="SMART" id="SM00091">
    <property type="entry name" value="PAS"/>
    <property type="match status" value="1"/>
</dbReference>
<dbReference type="NCBIfam" id="TIGR00229">
    <property type="entry name" value="sensory_box"/>
    <property type="match status" value="1"/>
</dbReference>
<dbReference type="FunFam" id="3.30.450.20:FF:000127">
    <property type="entry name" value="C4-dicarboxylate transport sensor protein"/>
    <property type="match status" value="1"/>
</dbReference>
<dbReference type="PRINTS" id="PR00344">
    <property type="entry name" value="BCTRLSENSOR"/>
</dbReference>
<dbReference type="Gene3D" id="1.10.287.130">
    <property type="match status" value="1"/>
</dbReference>
<dbReference type="GO" id="GO:0005524">
    <property type="term" value="F:ATP binding"/>
    <property type="evidence" value="ECO:0007669"/>
    <property type="project" value="UniProtKB-KW"/>
</dbReference>
<dbReference type="Gene3D" id="3.30.565.10">
    <property type="entry name" value="Histidine kinase-like ATPase, C-terminal domain"/>
    <property type="match status" value="1"/>
</dbReference>
<evidence type="ECO:0000313" key="21">
    <source>
        <dbReference type="EMBL" id="PPC75286.1"/>
    </source>
</evidence>
<dbReference type="SUPFAM" id="SSF55874">
    <property type="entry name" value="ATPase domain of HSP90 chaperone/DNA topoisomerase II/histidine kinase"/>
    <property type="match status" value="1"/>
</dbReference>
<dbReference type="InterPro" id="IPR036890">
    <property type="entry name" value="HATPase_C_sf"/>
</dbReference>
<feature type="transmembrane region" description="Helical" evidence="17">
    <location>
        <begin position="16"/>
        <end position="38"/>
    </location>
</feature>
<dbReference type="CDD" id="cd00130">
    <property type="entry name" value="PAS"/>
    <property type="match status" value="1"/>
</dbReference>
<evidence type="ECO:0000256" key="8">
    <source>
        <dbReference type="ARBA" id="ARBA00022692"/>
    </source>
</evidence>
<reference evidence="21 22" key="1">
    <citation type="submission" date="2018-02" db="EMBL/GenBank/DDBJ databases">
        <title>novel marine gammaproteobacteria from coastal saline agro ecosystem.</title>
        <authorList>
            <person name="Krishnan R."/>
            <person name="Ramesh Kumar N."/>
        </authorList>
    </citation>
    <scope>NUCLEOTIDE SEQUENCE [LARGE SCALE GENOMIC DNA]</scope>
    <source>
        <strain evidence="21 22">228</strain>
    </source>
</reference>
<keyword evidence="13" id="KW-0902">Two-component regulatory system</keyword>
<evidence type="ECO:0000256" key="2">
    <source>
        <dbReference type="ARBA" id="ARBA00004429"/>
    </source>
</evidence>
<dbReference type="PROSITE" id="PS50112">
    <property type="entry name" value="PAS"/>
    <property type="match status" value="1"/>
</dbReference>
<evidence type="ECO:0000256" key="10">
    <source>
        <dbReference type="ARBA" id="ARBA00022777"/>
    </source>
</evidence>
<dbReference type="InterPro" id="IPR000700">
    <property type="entry name" value="PAS-assoc_C"/>
</dbReference>
<dbReference type="AlphaFoldDB" id="A0A2S5KLU8"/>
<comment type="subcellular location">
    <subcellularLocation>
        <location evidence="2">Cell inner membrane</location>
        <topology evidence="2">Multi-pass membrane protein</topology>
    </subcellularLocation>
</comment>
<evidence type="ECO:0000259" key="18">
    <source>
        <dbReference type="PROSITE" id="PS50109"/>
    </source>
</evidence>
<protein>
    <recommendedName>
        <fullName evidence="15">C4-dicarboxylate transport sensor protein DctB</fullName>
        <ecNumber evidence="3">2.7.13.3</ecNumber>
    </recommendedName>
</protein>
<dbReference type="EC" id="2.7.13.3" evidence="3"/>
<keyword evidence="14 17" id="KW-0472">Membrane</keyword>
<dbReference type="SUPFAM" id="SSF55785">
    <property type="entry name" value="PYP-like sensor domain (PAS domain)"/>
    <property type="match status" value="1"/>
</dbReference>
<dbReference type="CDD" id="cd00082">
    <property type="entry name" value="HisKA"/>
    <property type="match status" value="1"/>
</dbReference>
<comment type="catalytic activity">
    <reaction evidence="1">
        <text>ATP + protein L-histidine = ADP + protein N-phospho-L-histidine.</text>
        <dbReference type="EC" id="2.7.13.3"/>
    </reaction>
</comment>
<accession>A0A2S5KLU8</accession>
<evidence type="ECO:0000256" key="7">
    <source>
        <dbReference type="ARBA" id="ARBA00022679"/>
    </source>
</evidence>
<evidence type="ECO:0000256" key="15">
    <source>
        <dbReference type="ARBA" id="ARBA00073143"/>
    </source>
</evidence>
<dbReference type="InterPro" id="IPR005467">
    <property type="entry name" value="His_kinase_dom"/>
</dbReference>
<dbReference type="SUPFAM" id="SSF47384">
    <property type="entry name" value="Homodimeric domain of signal transducing histidine kinase"/>
    <property type="match status" value="1"/>
</dbReference>
<dbReference type="OrthoDB" id="5291204at2"/>
<feature type="coiled-coil region" evidence="16">
    <location>
        <begin position="480"/>
        <end position="529"/>
    </location>
</feature>
<dbReference type="EMBL" id="PRLP01000106">
    <property type="protein sequence ID" value="PPC75286.1"/>
    <property type="molecule type" value="Genomic_DNA"/>
</dbReference>
<evidence type="ECO:0000256" key="6">
    <source>
        <dbReference type="ARBA" id="ARBA00022553"/>
    </source>
</evidence>
<dbReference type="InterPro" id="IPR033479">
    <property type="entry name" value="dCache_1"/>
</dbReference>
<dbReference type="InterPro" id="IPR029151">
    <property type="entry name" value="Sensor-like_sf"/>
</dbReference>
<keyword evidence="10 21" id="KW-0418">Kinase</keyword>
<proteinExistence type="predicted"/>
<evidence type="ECO:0000256" key="12">
    <source>
        <dbReference type="ARBA" id="ARBA00022989"/>
    </source>
</evidence>
<dbReference type="InterPro" id="IPR003594">
    <property type="entry name" value="HATPase_dom"/>
</dbReference>
<dbReference type="Proteomes" id="UP000238196">
    <property type="component" value="Unassembled WGS sequence"/>
</dbReference>
<keyword evidence="4" id="KW-1003">Cell membrane</keyword>
<gene>
    <name evidence="21" type="ORF">C4K68_21885</name>
</gene>
<dbReference type="PROSITE" id="PS50113">
    <property type="entry name" value="PAC"/>
    <property type="match status" value="1"/>
</dbReference>
<evidence type="ECO:0000259" key="20">
    <source>
        <dbReference type="PROSITE" id="PS50113"/>
    </source>
</evidence>
<dbReference type="PROSITE" id="PS50109">
    <property type="entry name" value="HIS_KIN"/>
    <property type="match status" value="1"/>
</dbReference>
<dbReference type="InterPro" id="IPR003661">
    <property type="entry name" value="HisK_dim/P_dom"/>
</dbReference>
<comment type="caution">
    <text evidence="21">The sequence shown here is derived from an EMBL/GenBank/DDBJ whole genome shotgun (WGS) entry which is preliminary data.</text>
</comment>
<evidence type="ECO:0000256" key="14">
    <source>
        <dbReference type="ARBA" id="ARBA00023136"/>
    </source>
</evidence>
<dbReference type="InterPro" id="IPR000014">
    <property type="entry name" value="PAS"/>
</dbReference>
<evidence type="ECO:0000256" key="4">
    <source>
        <dbReference type="ARBA" id="ARBA00022475"/>
    </source>
</evidence>
<dbReference type="SMART" id="SM00388">
    <property type="entry name" value="HisKA"/>
    <property type="match status" value="1"/>
</dbReference>
<feature type="domain" description="Histidine kinase" evidence="18">
    <location>
        <begin position="541"/>
        <end position="763"/>
    </location>
</feature>
<dbReference type="GO" id="GO:0000155">
    <property type="term" value="F:phosphorelay sensor kinase activity"/>
    <property type="evidence" value="ECO:0007669"/>
    <property type="project" value="InterPro"/>
</dbReference>
<keyword evidence="11" id="KW-0067">ATP-binding</keyword>
<keyword evidence="8 17" id="KW-0812">Transmembrane</keyword>